<reference evidence="2 3" key="1">
    <citation type="submission" date="2016-10" db="EMBL/GenBank/DDBJ databases">
        <authorList>
            <person name="de Groot N.N."/>
        </authorList>
    </citation>
    <scope>NUCLEOTIDE SEQUENCE [LARGE SCALE GENOMIC DNA]</scope>
    <source>
        <strain evidence="2 3">CGMCC 1.10457</strain>
    </source>
</reference>
<organism evidence="2 3">
    <name type="scientific">Halomicrobium zhouii</name>
    <dbReference type="NCBI Taxonomy" id="767519"/>
    <lineage>
        <taxon>Archaea</taxon>
        <taxon>Methanobacteriati</taxon>
        <taxon>Methanobacteriota</taxon>
        <taxon>Stenosarchaea group</taxon>
        <taxon>Halobacteria</taxon>
        <taxon>Halobacteriales</taxon>
        <taxon>Haloarculaceae</taxon>
        <taxon>Halomicrobium</taxon>
    </lineage>
</organism>
<keyword evidence="3" id="KW-1185">Reference proteome</keyword>
<protein>
    <submittedName>
        <fullName evidence="2">Uncharacterized protein</fullName>
    </submittedName>
</protein>
<accession>A0A1I6K6N5</accession>
<feature type="coiled-coil region" evidence="1">
    <location>
        <begin position="117"/>
        <end position="195"/>
    </location>
</feature>
<dbReference type="EMBL" id="FOZK01000001">
    <property type="protein sequence ID" value="SFR86901.1"/>
    <property type="molecule type" value="Genomic_DNA"/>
</dbReference>
<dbReference type="Proteomes" id="UP000199062">
    <property type="component" value="Unassembled WGS sequence"/>
</dbReference>
<dbReference type="RefSeq" id="WP_089813181.1">
    <property type="nucleotide sequence ID" value="NZ_FOZK01000001.1"/>
</dbReference>
<keyword evidence="1" id="KW-0175">Coiled coil</keyword>
<dbReference type="Pfam" id="PF25254">
    <property type="entry name" value="DUF7856"/>
    <property type="match status" value="1"/>
</dbReference>
<dbReference type="STRING" id="767519.SAMN05216559_0279"/>
<evidence type="ECO:0000256" key="1">
    <source>
        <dbReference type="SAM" id="Coils"/>
    </source>
</evidence>
<name>A0A1I6K6N5_9EURY</name>
<dbReference type="AlphaFoldDB" id="A0A1I6K6N5"/>
<dbReference type="OrthoDB" id="272011at2157"/>
<sequence>MILRVDGRTFCGAVVDLRDADVDATSDGAAIAAAIRGEESCCGVHCPPASPVHARAGYVRPGMGLSTRTALAAAGRSRGLDTPSDDELAAVRSELATLDGDETECPSAPTTAPDADRERLRERVAELRGRVQALESTDRDASDARSKLRDAARRLSELETERVAAVETRERSRALRDRRERRLKLQDRAANLERDARAQLVADLREEFAAAVGSLQAVSAGGATANDRDDPFDVDPVTAALAILRIAAVRAPVVLTVDRFEHPAAAARWLAAPVVRL</sequence>
<dbReference type="InterPro" id="IPR057178">
    <property type="entry name" value="DUF7856"/>
</dbReference>
<proteinExistence type="predicted"/>
<evidence type="ECO:0000313" key="3">
    <source>
        <dbReference type="Proteomes" id="UP000199062"/>
    </source>
</evidence>
<gene>
    <name evidence="2" type="ORF">SAMN05216559_0279</name>
</gene>
<evidence type="ECO:0000313" key="2">
    <source>
        <dbReference type="EMBL" id="SFR86901.1"/>
    </source>
</evidence>